<feature type="DNA-binding region" description="OmpR/PhoB-type" evidence="5">
    <location>
        <begin position="1"/>
        <end position="97"/>
    </location>
</feature>
<dbReference type="PROSITE" id="PS50005">
    <property type="entry name" value="TPR"/>
    <property type="match status" value="1"/>
</dbReference>
<dbReference type="OrthoDB" id="581105at2"/>
<dbReference type="Pfam" id="PF13424">
    <property type="entry name" value="TPR_12"/>
    <property type="match status" value="3"/>
</dbReference>
<evidence type="ECO:0000259" key="6">
    <source>
        <dbReference type="PROSITE" id="PS51755"/>
    </source>
</evidence>
<dbReference type="Gene3D" id="3.40.50.300">
    <property type="entry name" value="P-loop containing nucleotide triphosphate hydrolases"/>
    <property type="match status" value="1"/>
</dbReference>
<gene>
    <name evidence="7" type="ORF">SAMN05216223_101289</name>
</gene>
<dbReference type="PROSITE" id="PS51755">
    <property type="entry name" value="OMPR_PHOB"/>
    <property type="match status" value="1"/>
</dbReference>
<sequence>MEFQIRVLGPVELRAGERRSTLGSTKERAVLAALAWDAGRAVGVDTLVSRVWDDSPPGKPRDALYAYVSRIRRALHEIGGAAAPLLERRTHTYLLDVDRSAVDLHRYVGLVDRAHAVAPHDDGHEALRLLREAEGLQRGEPMAGLSGTWAADVRAAMDERGLDAATLQARVALRLGRYSDPGPRLASLVEAHPTHEALVELLALALYGSGRTVEAADVLRRFLRRLGRDFGTGPGHRLQTVQQGILNRTPVAELLASAPRFAGAADEDRTSERADNLPHDIEWIGREEEIRRLTRSIAAPGGPGAVVALEAVDGMPGVGKTSLAVHVAHRLREHYPDGCAFLDLRGTHAPADAMGTTEALDTLLHLVGVPEPSIPQHPEALASAWRTALAARRLIVILDNVADADQVRRLLPGVSPSLVILTSRHRLTGIPGIRPVSLDVMPLPDAVRMFRRRVGAERAPTAEASARIVRLCGCLPLAIEIVASRFLSRPSWSAAVLVDRLAHPGTRLLEIRDGHRELVAAFELSYRALTPLQQMVFRRLGAHLGPEFGPHAAAVLSGLSVEDTDRALEGLLACHLIEEPAPHRYRLHDLLREYAQGLATAEDGPQEGAAALSRLLDFYLSSADLADRQAYPFRCRIDPGFPRTAPAPWGTRGDPTRWLVLEGPNLLAVLAWSLVHDAPRRPAVLAHVLAGFLDSEGYLATAEAALRRAVEHWRAAADPRAYACGLLDLCAVSIHAGQYPQASEAAGRALELARAAADRAIEAEALHQLGICHWHSGQYAQAVDRHRAALALRADGPALQQARSLNMLAIALLEGGEHRQALTAFHDVLRKFREVGDRRGEWRALNNLGETHQKLGDPERADAAYRQALALARQVESRVDCATLQMNLAAALLSAGKADQALTLYQEVLPVLRSVGDRRNEAIALHGIGRTLQSGGRLAESITHYTAALAVARRIGVAHEEAETLRDLGIAEHRVGRIAQAARHLQDSLAIAERIQAPVEETETLKALADLRRQQGSTAEAETLRARLLALRAKHGME</sequence>
<dbReference type="GO" id="GO:0043531">
    <property type="term" value="F:ADP binding"/>
    <property type="evidence" value="ECO:0007669"/>
    <property type="project" value="InterPro"/>
</dbReference>
<feature type="domain" description="OmpR/PhoB-type" evidence="6">
    <location>
        <begin position="1"/>
        <end position="97"/>
    </location>
</feature>
<dbReference type="SMART" id="SM01043">
    <property type="entry name" value="BTAD"/>
    <property type="match status" value="1"/>
</dbReference>
<dbReference type="Gene3D" id="1.25.40.10">
    <property type="entry name" value="Tetratricopeptide repeat domain"/>
    <property type="match status" value="3"/>
</dbReference>
<reference evidence="7 8" key="1">
    <citation type="submission" date="2016-10" db="EMBL/GenBank/DDBJ databases">
        <authorList>
            <person name="de Groot N.N."/>
        </authorList>
    </citation>
    <scope>NUCLEOTIDE SEQUENCE [LARGE SCALE GENOMIC DNA]</scope>
    <source>
        <strain evidence="7 8">CGMCC 4.2023</strain>
    </source>
</reference>
<dbReference type="InterPro" id="IPR019734">
    <property type="entry name" value="TPR_rpt"/>
</dbReference>
<dbReference type="PANTHER" id="PTHR47691:SF3">
    <property type="entry name" value="HTH-TYPE TRANSCRIPTIONAL REGULATOR RV0890C-RELATED"/>
    <property type="match status" value="1"/>
</dbReference>
<dbReference type="InterPro" id="IPR001867">
    <property type="entry name" value="OmpR/PhoB-type_DNA-bd"/>
</dbReference>
<evidence type="ECO:0000256" key="4">
    <source>
        <dbReference type="PROSITE-ProRule" id="PRU00339"/>
    </source>
</evidence>
<accession>A0A1H5SV82</accession>
<dbReference type="SUPFAM" id="SSF52540">
    <property type="entry name" value="P-loop containing nucleoside triphosphate hydrolases"/>
    <property type="match status" value="1"/>
</dbReference>
<evidence type="ECO:0000256" key="5">
    <source>
        <dbReference type="PROSITE-ProRule" id="PRU01091"/>
    </source>
</evidence>
<dbReference type="Proteomes" id="UP000236754">
    <property type="component" value="Unassembled WGS sequence"/>
</dbReference>
<dbReference type="Gene3D" id="1.10.10.10">
    <property type="entry name" value="Winged helix-like DNA-binding domain superfamily/Winged helix DNA-binding domain"/>
    <property type="match status" value="1"/>
</dbReference>
<dbReference type="InterPro" id="IPR011990">
    <property type="entry name" value="TPR-like_helical_dom_sf"/>
</dbReference>
<name>A0A1H5SV82_9ACTN</name>
<comment type="similarity">
    <text evidence="1">Belongs to the AfsR/DnrI/RedD regulatory family.</text>
</comment>
<evidence type="ECO:0000313" key="8">
    <source>
        <dbReference type="Proteomes" id="UP000236754"/>
    </source>
</evidence>
<organism evidence="7 8">
    <name type="scientific">Actinacidiphila yanglinensis</name>
    <dbReference type="NCBI Taxonomy" id="310779"/>
    <lineage>
        <taxon>Bacteria</taxon>
        <taxon>Bacillati</taxon>
        <taxon>Actinomycetota</taxon>
        <taxon>Actinomycetes</taxon>
        <taxon>Kitasatosporales</taxon>
        <taxon>Streptomycetaceae</taxon>
        <taxon>Actinacidiphila</taxon>
    </lineage>
</organism>
<dbReference type="EMBL" id="FNVU01000001">
    <property type="protein sequence ID" value="SEF54445.1"/>
    <property type="molecule type" value="Genomic_DNA"/>
</dbReference>
<keyword evidence="4" id="KW-0802">TPR repeat</keyword>
<evidence type="ECO:0000256" key="3">
    <source>
        <dbReference type="ARBA" id="ARBA00023125"/>
    </source>
</evidence>
<keyword evidence="2" id="KW-0902">Two-component regulatory system</keyword>
<dbReference type="InterPro" id="IPR005158">
    <property type="entry name" value="BTAD"/>
</dbReference>
<dbReference type="InterPro" id="IPR016032">
    <property type="entry name" value="Sig_transdc_resp-reg_C-effctor"/>
</dbReference>
<dbReference type="GO" id="GO:0006355">
    <property type="term" value="P:regulation of DNA-templated transcription"/>
    <property type="evidence" value="ECO:0007669"/>
    <property type="project" value="InterPro"/>
</dbReference>
<dbReference type="SUPFAM" id="SSF46894">
    <property type="entry name" value="C-terminal effector domain of the bipartite response regulators"/>
    <property type="match status" value="1"/>
</dbReference>
<dbReference type="Pfam" id="PF03704">
    <property type="entry name" value="BTAD"/>
    <property type="match status" value="1"/>
</dbReference>
<dbReference type="Pfam" id="PF00486">
    <property type="entry name" value="Trans_reg_C"/>
    <property type="match status" value="1"/>
</dbReference>
<dbReference type="RefSeq" id="WP_103883693.1">
    <property type="nucleotide sequence ID" value="NZ_FNVU01000001.1"/>
</dbReference>
<dbReference type="InterPro" id="IPR027417">
    <property type="entry name" value="P-loop_NTPase"/>
</dbReference>
<keyword evidence="8" id="KW-1185">Reference proteome</keyword>
<dbReference type="AlphaFoldDB" id="A0A1H5SV82"/>
<dbReference type="SMART" id="SM00028">
    <property type="entry name" value="TPR"/>
    <property type="match status" value="6"/>
</dbReference>
<proteinExistence type="inferred from homology"/>
<dbReference type="PANTHER" id="PTHR47691">
    <property type="entry name" value="REGULATOR-RELATED"/>
    <property type="match status" value="1"/>
</dbReference>
<evidence type="ECO:0000256" key="2">
    <source>
        <dbReference type="ARBA" id="ARBA00023012"/>
    </source>
</evidence>
<dbReference type="InterPro" id="IPR036388">
    <property type="entry name" value="WH-like_DNA-bd_sf"/>
</dbReference>
<dbReference type="GO" id="GO:0003677">
    <property type="term" value="F:DNA binding"/>
    <property type="evidence" value="ECO:0007669"/>
    <property type="project" value="UniProtKB-UniRule"/>
</dbReference>
<evidence type="ECO:0000256" key="1">
    <source>
        <dbReference type="ARBA" id="ARBA00005820"/>
    </source>
</evidence>
<dbReference type="PRINTS" id="PR00364">
    <property type="entry name" value="DISEASERSIST"/>
</dbReference>
<keyword evidence="3 5" id="KW-0238">DNA-binding</keyword>
<evidence type="ECO:0000313" key="7">
    <source>
        <dbReference type="EMBL" id="SEF54445.1"/>
    </source>
</evidence>
<dbReference type="GO" id="GO:0000160">
    <property type="term" value="P:phosphorelay signal transduction system"/>
    <property type="evidence" value="ECO:0007669"/>
    <property type="project" value="UniProtKB-KW"/>
</dbReference>
<feature type="repeat" description="TPR" evidence="4">
    <location>
        <begin position="763"/>
        <end position="796"/>
    </location>
</feature>
<protein>
    <submittedName>
        <fullName evidence="7">DNA-binding transcriptional activator of the SARP family</fullName>
    </submittedName>
</protein>
<dbReference type="SUPFAM" id="SSF48452">
    <property type="entry name" value="TPR-like"/>
    <property type="match status" value="4"/>
</dbReference>
<dbReference type="SMART" id="SM00862">
    <property type="entry name" value="Trans_reg_C"/>
    <property type="match status" value="1"/>
</dbReference>